<evidence type="ECO:0000256" key="2">
    <source>
        <dbReference type="ARBA" id="ARBA00022553"/>
    </source>
</evidence>
<dbReference type="Pfam" id="PF00505">
    <property type="entry name" value="HMG_box"/>
    <property type="match status" value="1"/>
</dbReference>
<organism evidence="10 11">
    <name type="scientific">Oryctes borbonicus</name>
    <dbReference type="NCBI Taxonomy" id="1629725"/>
    <lineage>
        <taxon>Eukaryota</taxon>
        <taxon>Metazoa</taxon>
        <taxon>Ecdysozoa</taxon>
        <taxon>Arthropoda</taxon>
        <taxon>Hexapoda</taxon>
        <taxon>Insecta</taxon>
        <taxon>Pterygota</taxon>
        <taxon>Neoptera</taxon>
        <taxon>Endopterygota</taxon>
        <taxon>Coleoptera</taxon>
        <taxon>Polyphaga</taxon>
        <taxon>Scarabaeiformia</taxon>
        <taxon>Scarabaeidae</taxon>
        <taxon>Dynastinae</taxon>
        <taxon>Oryctes</taxon>
    </lineage>
</organism>
<evidence type="ECO:0000256" key="7">
    <source>
        <dbReference type="PROSITE-ProRule" id="PRU00267"/>
    </source>
</evidence>
<feature type="region of interest" description="Disordered" evidence="8">
    <location>
        <begin position="319"/>
        <end position="338"/>
    </location>
</feature>
<feature type="region of interest" description="Disordered" evidence="8">
    <location>
        <begin position="879"/>
        <end position="903"/>
    </location>
</feature>
<reference evidence="10 11" key="1">
    <citation type="submission" date="2015-09" db="EMBL/GenBank/DDBJ databases">
        <title>Draft genome of the scarab beetle Oryctes borbonicus.</title>
        <authorList>
            <person name="Meyer J.M."/>
            <person name="Markov G.V."/>
            <person name="Baskaran P."/>
            <person name="Herrmann M."/>
            <person name="Sommer R.J."/>
            <person name="Roedelsperger C."/>
        </authorList>
    </citation>
    <scope>NUCLEOTIDE SEQUENCE [LARGE SCALE GENOMIC DNA]</scope>
    <source>
        <strain evidence="10">OB123</strain>
        <tissue evidence="10">Whole animal</tissue>
    </source>
</reference>
<feature type="compositionally biased region" description="Polar residues" evidence="8">
    <location>
        <begin position="7"/>
        <end position="29"/>
    </location>
</feature>
<keyword evidence="11" id="KW-1185">Reference proteome</keyword>
<dbReference type="PROSITE" id="PS50118">
    <property type="entry name" value="HMG_BOX_2"/>
    <property type="match status" value="1"/>
</dbReference>
<dbReference type="InterPro" id="IPR009071">
    <property type="entry name" value="HMG_box_dom"/>
</dbReference>
<evidence type="ECO:0000256" key="1">
    <source>
        <dbReference type="ARBA" id="ARBA00022491"/>
    </source>
</evidence>
<dbReference type="FunFam" id="1.10.30.10:FF:000010">
    <property type="entry name" value="Capicua transcriptional repressor b"/>
    <property type="match status" value="1"/>
</dbReference>
<name>A0A0T6AXF2_9SCAR</name>
<feature type="region of interest" description="Disordered" evidence="8">
    <location>
        <begin position="352"/>
        <end position="419"/>
    </location>
</feature>
<evidence type="ECO:0000256" key="5">
    <source>
        <dbReference type="ARBA" id="ARBA00023163"/>
    </source>
</evidence>
<dbReference type="OrthoDB" id="10051111at2759"/>
<keyword evidence="2" id="KW-0597">Phosphoprotein</keyword>
<dbReference type="EMBL" id="LJIG01022580">
    <property type="protein sequence ID" value="KRT79820.1"/>
    <property type="molecule type" value="Genomic_DNA"/>
</dbReference>
<dbReference type="InterPro" id="IPR058607">
    <property type="entry name" value="HMG-box_Cic-like"/>
</dbReference>
<feature type="domain" description="HMG box" evidence="9">
    <location>
        <begin position="419"/>
        <end position="487"/>
    </location>
</feature>
<feature type="compositionally biased region" description="Polar residues" evidence="8">
    <location>
        <begin position="1071"/>
        <end position="1081"/>
    </location>
</feature>
<feature type="compositionally biased region" description="Basic and acidic residues" evidence="8">
    <location>
        <begin position="1082"/>
        <end position="1091"/>
    </location>
</feature>
<evidence type="ECO:0000256" key="6">
    <source>
        <dbReference type="ARBA" id="ARBA00023242"/>
    </source>
</evidence>
<feature type="compositionally biased region" description="Low complexity" evidence="8">
    <location>
        <begin position="886"/>
        <end position="899"/>
    </location>
</feature>
<keyword evidence="5" id="KW-0804">Transcription</keyword>
<dbReference type="CDD" id="cd21990">
    <property type="entry name" value="HMG-box_CIC-like"/>
    <property type="match status" value="1"/>
</dbReference>
<comment type="caution">
    <text evidence="10">The sequence shown here is derived from an EMBL/GenBank/DDBJ whole genome shotgun (WGS) entry which is preliminary data.</text>
</comment>
<evidence type="ECO:0000259" key="9">
    <source>
        <dbReference type="PROSITE" id="PS50118"/>
    </source>
</evidence>
<keyword evidence="3" id="KW-0805">Transcription regulation</keyword>
<feature type="compositionally biased region" description="Polar residues" evidence="8">
    <location>
        <begin position="997"/>
        <end position="1006"/>
    </location>
</feature>
<dbReference type="Proteomes" id="UP000051574">
    <property type="component" value="Unassembled WGS sequence"/>
</dbReference>
<feature type="region of interest" description="Disordered" evidence="8">
    <location>
        <begin position="987"/>
        <end position="1006"/>
    </location>
</feature>
<dbReference type="GO" id="GO:0000977">
    <property type="term" value="F:RNA polymerase II transcription regulatory region sequence-specific DNA binding"/>
    <property type="evidence" value="ECO:0007669"/>
    <property type="project" value="TreeGrafter"/>
</dbReference>
<proteinExistence type="predicted"/>
<dbReference type="GO" id="GO:0005634">
    <property type="term" value="C:nucleus"/>
    <property type="evidence" value="ECO:0007669"/>
    <property type="project" value="UniProtKB-UniRule"/>
</dbReference>
<keyword evidence="1" id="KW-0678">Repressor</keyword>
<feature type="region of interest" description="Disordered" evidence="8">
    <location>
        <begin position="490"/>
        <end position="511"/>
    </location>
</feature>
<feature type="compositionally biased region" description="Acidic residues" evidence="8">
    <location>
        <begin position="367"/>
        <end position="378"/>
    </location>
</feature>
<dbReference type="SUPFAM" id="SSF47095">
    <property type="entry name" value="HMG-box"/>
    <property type="match status" value="1"/>
</dbReference>
<dbReference type="InterPro" id="IPR036910">
    <property type="entry name" value="HMG_box_dom_sf"/>
</dbReference>
<gene>
    <name evidence="10" type="ORF">AMK59_7148</name>
</gene>
<sequence length="1165" mass="127669">MLVAMGSSRSTPAFSPNGHGSSPLNMQSPITIGSRQNVFMPITTPSHLTKRNSPNLGSSYMSNNYSHQPVIRPELVRPVQSNTSVIRLSPAPRPWTPVPAEQQSSVILQHALTGAQNQVVNEQENNPQLPGALYCLLPQTQEKNVMIIKNEMHSNDKNKDIQTQLQRQVIHVQSTPTIRVAQSNNTIKSLGTNLPTSGPVIVKPTQLVPVLPAANQSVVKRTGPPPTSVSTIVPQPSQPIIVKQQVTPNSVAQNNKETIQIQPLPSQILPSTNQDLSMLQPLPSPQAQPSAIHSKVSTQSNQSYYIPWHSIVPILPATSGPISPPDSELSPPLSAPPVPNIIGSQVPAPVLDIVDDEGDPEPMPAPTEDDDDVFEADPVETSNNSGNNNEVNNGNKRRSQSLSSLQTAKEGAAKNKERIRRPMNAFMIFSKKHRAVVHKQHPNQDNRTVSKILGGWWYALPTEQKKKYHELASEVKEAHFKAHPDWKWCSKDRRKSSTGSGRSKLSSTGDIEETMEVPISPHTPHSPQPTHDHLKIGATDQEVADVSDDDQMVICEEPPAEIDLKCKEKVTDSDSESHSDLDNTLENRSAYQQQCFSSSEVTCRPKPIKAKITSDNGPKFSPVSTSSVLSYPYHTPMNPQGVSEFKPTGGAFKTMPASPKVVKTEVKSESTENSHNWNSGSFVINSKVENLPSPAFSLNNDTTSWINNAVKSSTVTTKTVPTLAILKPQMKQSGIIQVGDILNQSSQFQGQPLTFTIFNPNLGGQSATLRLSNESDRSHPVVVVPSSTSEHSVQYVCMPQSSFQIPVSETNVRGVTLQPLQLVPKSATQSVIVSQAQSRNLMQNEQIQTPNQSNNSSISYNTGILVKVDKDAKINTKVIKSPSELPSSPHGNNSDSSSSTEIKKEFKLAPTPAQLGKAPLQRRQSMAIASANNQQPNDICTTSSTDDQLSEPLASPMHRKSIFKKNQDKEGIDRVLTQVHFEKKFSSLPQFKPEEGQSPSAISVPSSPRFAYHKKRTNTHRSSVDEESEVDTPQSCTSKIGDKAIVGTSFFGPDFNIDVAQDMTEMDEASSPRTPKTPSTGRESEKGHRKVLEERRQLVLKLFHEQGSWFPTNEATTTFQAQHSDLFPTKSTLQLKIREVRQRLMGNSANSPLTLADPPRVSYNS</sequence>
<dbReference type="PANTHER" id="PTHR13059">
    <property type="entry name" value="HMG-BOX TRANSCRIPTION FACTOR BBX"/>
    <property type="match status" value="1"/>
</dbReference>
<feature type="region of interest" description="Disordered" evidence="8">
    <location>
        <begin position="1"/>
        <end position="29"/>
    </location>
</feature>
<evidence type="ECO:0000256" key="8">
    <source>
        <dbReference type="SAM" id="MobiDB-lite"/>
    </source>
</evidence>
<dbReference type="InterPro" id="IPR052412">
    <property type="entry name" value="CC-Dev_Transcription_Reg"/>
</dbReference>
<dbReference type="AlphaFoldDB" id="A0A0T6AXF2"/>
<protein>
    <recommendedName>
        <fullName evidence="9">HMG box domain-containing protein</fullName>
    </recommendedName>
</protein>
<dbReference type="GO" id="GO:0000981">
    <property type="term" value="F:DNA-binding transcription factor activity, RNA polymerase II-specific"/>
    <property type="evidence" value="ECO:0007669"/>
    <property type="project" value="TreeGrafter"/>
</dbReference>
<feature type="region of interest" description="Disordered" evidence="8">
    <location>
        <begin position="930"/>
        <end position="966"/>
    </location>
</feature>
<evidence type="ECO:0000256" key="3">
    <source>
        <dbReference type="ARBA" id="ARBA00023015"/>
    </source>
</evidence>
<evidence type="ECO:0000256" key="4">
    <source>
        <dbReference type="ARBA" id="ARBA00023125"/>
    </source>
</evidence>
<feature type="compositionally biased region" description="Polar residues" evidence="8">
    <location>
        <begin position="930"/>
        <end position="947"/>
    </location>
</feature>
<dbReference type="Gene3D" id="1.10.30.10">
    <property type="entry name" value="High mobility group box domain"/>
    <property type="match status" value="1"/>
</dbReference>
<feature type="compositionally biased region" description="Low complexity" evidence="8">
    <location>
        <begin position="379"/>
        <end position="394"/>
    </location>
</feature>
<evidence type="ECO:0000313" key="11">
    <source>
        <dbReference type="Proteomes" id="UP000051574"/>
    </source>
</evidence>
<dbReference type="SMART" id="SM00398">
    <property type="entry name" value="HMG"/>
    <property type="match status" value="1"/>
</dbReference>
<feature type="region of interest" description="Disordered" evidence="8">
    <location>
        <begin position="1016"/>
        <end position="1036"/>
    </location>
</feature>
<keyword evidence="6 7" id="KW-0539">Nucleus</keyword>
<feature type="compositionally biased region" description="Low complexity" evidence="8">
    <location>
        <begin position="497"/>
        <end position="509"/>
    </location>
</feature>
<dbReference type="InterPro" id="IPR058606">
    <property type="entry name" value="HTH_Cic_C"/>
</dbReference>
<dbReference type="PANTHER" id="PTHR13059:SF13">
    <property type="entry name" value="PROTEIN CAPICUA HOMOLOG"/>
    <property type="match status" value="1"/>
</dbReference>
<feature type="DNA-binding region" description="HMG box" evidence="7">
    <location>
        <begin position="419"/>
        <end position="487"/>
    </location>
</feature>
<keyword evidence="4 7" id="KW-0238">DNA-binding</keyword>
<dbReference type="Pfam" id="PF25981">
    <property type="entry name" value="HTH_Cic_C"/>
    <property type="match status" value="1"/>
</dbReference>
<feature type="region of interest" description="Disordered" evidence="8">
    <location>
        <begin position="1065"/>
        <end position="1091"/>
    </location>
</feature>
<evidence type="ECO:0000313" key="10">
    <source>
        <dbReference type="EMBL" id="KRT79820.1"/>
    </source>
</evidence>
<accession>A0A0T6AXF2</accession>